<name>A0A9D9GXZ0_9BACT</name>
<dbReference type="EMBL" id="JADIND010000160">
    <property type="protein sequence ID" value="MBO8431180.1"/>
    <property type="molecule type" value="Genomic_DNA"/>
</dbReference>
<dbReference type="GO" id="GO:0045892">
    <property type="term" value="P:negative regulation of DNA-templated transcription"/>
    <property type="evidence" value="ECO:0007669"/>
    <property type="project" value="InterPro"/>
</dbReference>
<keyword evidence="4" id="KW-0804">Transcription</keyword>
<keyword evidence="3" id="KW-0238">DNA-binding</keyword>
<evidence type="ECO:0000313" key="6">
    <source>
        <dbReference type="Proteomes" id="UP000823632"/>
    </source>
</evidence>
<keyword evidence="2" id="KW-0805">Transcription regulation</keyword>
<dbReference type="InterPro" id="IPR005650">
    <property type="entry name" value="BlaI_family"/>
</dbReference>
<evidence type="ECO:0000256" key="3">
    <source>
        <dbReference type="ARBA" id="ARBA00023125"/>
    </source>
</evidence>
<comment type="caution">
    <text evidence="5">The sequence shown here is derived from an EMBL/GenBank/DDBJ whole genome shotgun (WGS) entry which is preliminary data.</text>
</comment>
<proteinExistence type="inferred from homology"/>
<sequence length="112" mass="12868">MVCGKLEIDILNSVWNMTEECEDADISIQDVVDDLARNGIKRAYTTIKTVMDRLTVKSILVRYKVGKKFYYKAAMNKREMAVESVQEVADQFFGGDYAGMIHFIEREFELIG</sequence>
<accession>A0A9D9GXZ0</accession>
<reference evidence="5" key="1">
    <citation type="submission" date="2020-10" db="EMBL/GenBank/DDBJ databases">
        <authorList>
            <person name="Gilroy R."/>
        </authorList>
    </citation>
    <scope>NUCLEOTIDE SEQUENCE</scope>
    <source>
        <strain evidence="5">10192</strain>
    </source>
</reference>
<evidence type="ECO:0000256" key="2">
    <source>
        <dbReference type="ARBA" id="ARBA00023015"/>
    </source>
</evidence>
<dbReference type="InterPro" id="IPR036388">
    <property type="entry name" value="WH-like_DNA-bd_sf"/>
</dbReference>
<evidence type="ECO:0000313" key="5">
    <source>
        <dbReference type="EMBL" id="MBO8431180.1"/>
    </source>
</evidence>
<dbReference type="AlphaFoldDB" id="A0A9D9GXZ0"/>
<reference evidence="5" key="2">
    <citation type="journal article" date="2021" name="PeerJ">
        <title>Extensive microbial diversity within the chicken gut microbiome revealed by metagenomics and culture.</title>
        <authorList>
            <person name="Gilroy R."/>
            <person name="Ravi A."/>
            <person name="Getino M."/>
            <person name="Pursley I."/>
            <person name="Horton D.L."/>
            <person name="Alikhan N.F."/>
            <person name="Baker D."/>
            <person name="Gharbi K."/>
            <person name="Hall N."/>
            <person name="Watson M."/>
            <person name="Adriaenssens E.M."/>
            <person name="Foster-Nyarko E."/>
            <person name="Jarju S."/>
            <person name="Secka A."/>
            <person name="Antonio M."/>
            <person name="Oren A."/>
            <person name="Chaudhuri R.R."/>
            <person name="La Ragione R."/>
            <person name="Hildebrand F."/>
            <person name="Pallen M.J."/>
        </authorList>
    </citation>
    <scope>NUCLEOTIDE SEQUENCE</scope>
    <source>
        <strain evidence="5">10192</strain>
    </source>
</reference>
<evidence type="ECO:0000256" key="1">
    <source>
        <dbReference type="ARBA" id="ARBA00011046"/>
    </source>
</evidence>
<dbReference type="SUPFAM" id="SSF46785">
    <property type="entry name" value="Winged helix' DNA-binding domain"/>
    <property type="match status" value="1"/>
</dbReference>
<protein>
    <submittedName>
        <fullName evidence="5">BlaI/MecI/CopY family transcriptional regulator</fullName>
    </submittedName>
</protein>
<dbReference type="GO" id="GO:0003677">
    <property type="term" value="F:DNA binding"/>
    <property type="evidence" value="ECO:0007669"/>
    <property type="project" value="UniProtKB-KW"/>
</dbReference>
<dbReference type="InterPro" id="IPR036390">
    <property type="entry name" value="WH_DNA-bd_sf"/>
</dbReference>
<comment type="similarity">
    <text evidence="1">Belongs to the BlaI transcriptional regulatory family.</text>
</comment>
<dbReference type="Pfam" id="PF03965">
    <property type="entry name" value="Penicillinase_R"/>
    <property type="match status" value="1"/>
</dbReference>
<organism evidence="5 6">
    <name type="scientific">Candidatus Scatousia excrementipullorum</name>
    <dbReference type="NCBI Taxonomy" id="2840936"/>
    <lineage>
        <taxon>Bacteria</taxon>
        <taxon>Candidatus Scatousia</taxon>
    </lineage>
</organism>
<gene>
    <name evidence="5" type="ORF">IAC76_07300</name>
</gene>
<dbReference type="Proteomes" id="UP000823632">
    <property type="component" value="Unassembled WGS sequence"/>
</dbReference>
<evidence type="ECO:0000256" key="4">
    <source>
        <dbReference type="ARBA" id="ARBA00023163"/>
    </source>
</evidence>
<dbReference type="Gene3D" id="1.10.10.10">
    <property type="entry name" value="Winged helix-like DNA-binding domain superfamily/Winged helix DNA-binding domain"/>
    <property type="match status" value="1"/>
</dbReference>